<dbReference type="PANTHER" id="PTHR23072:SF0">
    <property type="entry name" value="GPI ETHANOLAMINE PHOSPHATE TRANSFERASE 2"/>
    <property type="match status" value="1"/>
</dbReference>
<accession>A0ABD2PTF4</accession>
<comment type="caution">
    <text evidence="3">The sequence shown here is derived from an EMBL/GenBank/DDBJ whole genome shotgun (WGS) entry which is preliminary data.</text>
</comment>
<feature type="transmembrane region" description="Helical" evidence="1">
    <location>
        <begin position="177"/>
        <end position="199"/>
    </location>
</feature>
<protein>
    <recommendedName>
        <fullName evidence="2">GPI ethanolamine phosphate transferase 2 C-terminal domain-containing protein</fullName>
    </recommendedName>
</protein>
<dbReference type="Proteomes" id="UP001626550">
    <property type="component" value="Unassembled WGS sequence"/>
</dbReference>
<dbReference type="AlphaFoldDB" id="A0ABD2PTF4"/>
<dbReference type="InterPro" id="IPR045687">
    <property type="entry name" value="PIGG/GPI7_C"/>
</dbReference>
<keyword evidence="1" id="KW-0472">Membrane</keyword>
<gene>
    <name evidence="3" type="ORF">Ciccas_010726</name>
</gene>
<organism evidence="3 4">
    <name type="scientific">Cichlidogyrus casuarinus</name>
    <dbReference type="NCBI Taxonomy" id="1844966"/>
    <lineage>
        <taxon>Eukaryota</taxon>
        <taxon>Metazoa</taxon>
        <taxon>Spiralia</taxon>
        <taxon>Lophotrochozoa</taxon>
        <taxon>Platyhelminthes</taxon>
        <taxon>Monogenea</taxon>
        <taxon>Monopisthocotylea</taxon>
        <taxon>Dactylogyridea</taxon>
        <taxon>Ancyrocephalidae</taxon>
        <taxon>Cichlidogyrus</taxon>
    </lineage>
</organism>
<dbReference type="PANTHER" id="PTHR23072">
    <property type="entry name" value="PHOSPHATIDYLINOSITOL GLYCAN-RELATED"/>
    <property type="match status" value="1"/>
</dbReference>
<feature type="transmembrane region" description="Helical" evidence="1">
    <location>
        <begin position="220"/>
        <end position="245"/>
    </location>
</feature>
<keyword evidence="4" id="KW-1185">Reference proteome</keyword>
<reference evidence="3 4" key="1">
    <citation type="submission" date="2024-11" db="EMBL/GenBank/DDBJ databases">
        <title>Adaptive evolution of stress response genes in parasites aligns with host niche diversity.</title>
        <authorList>
            <person name="Hahn C."/>
            <person name="Resl P."/>
        </authorList>
    </citation>
    <scope>NUCLEOTIDE SEQUENCE [LARGE SCALE GENOMIC DNA]</scope>
    <source>
        <strain evidence="3">EGGRZ-B1_66</strain>
        <tissue evidence="3">Body</tissue>
    </source>
</reference>
<name>A0ABD2PTF4_9PLAT</name>
<keyword evidence="1" id="KW-1133">Transmembrane helix</keyword>
<evidence type="ECO:0000313" key="4">
    <source>
        <dbReference type="Proteomes" id="UP001626550"/>
    </source>
</evidence>
<proteinExistence type="predicted"/>
<keyword evidence="1" id="KW-0812">Transmembrane</keyword>
<dbReference type="EMBL" id="JBJKFK010002706">
    <property type="protein sequence ID" value="KAL3310700.1"/>
    <property type="molecule type" value="Genomic_DNA"/>
</dbReference>
<dbReference type="InterPro" id="IPR039527">
    <property type="entry name" value="PIGG/GPI7"/>
</dbReference>
<feature type="transmembrane region" description="Helical" evidence="1">
    <location>
        <begin position="257"/>
        <end position="277"/>
    </location>
</feature>
<evidence type="ECO:0000259" key="2">
    <source>
        <dbReference type="Pfam" id="PF19316"/>
    </source>
</evidence>
<dbReference type="Pfam" id="PF19316">
    <property type="entry name" value="PIGO_PIGG"/>
    <property type="match status" value="1"/>
</dbReference>
<feature type="domain" description="GPI ethanolamine phosphate transferase 2 C-terminal" evidence="2">
    <location>
        <begin position="19"/>
        <end position="263"/>
    </location>
</feature>
<evidence type="ECO:0000313" key="3">
    <source>
        <dbReference type="EMBL" id="KAL3310700.1"/>
    </source>
</evidence>
<evidence type="ECO:0000256" key="1">
    <source>
        <dbReference type="SAM" id="Phobius"/>
    </source>
</evidence>
<sequence length="280" mass="32163">MKLEHPVIAQLVERRTVVEMAAILSSSELINTAQLAYLAISVDFLFSMFHWTKQRQSCTQWNVLNESREKSPIDRLSCLTISTSAQPVSQSLALLVCLLGRPAMTILWAGVLLKERLLLTHWARISARLPQLDQTSLKITMAAHFWIIGWVTFYQQGNSHSIATLDFYAGLVGMTEFNYYICGSLVAVYTFAGPLFWHIQFHSRANSIFPRRQNERDRLMLAHFSYGMLIWPVSIYSFVCIILRHHLFVWSVFAPKLVYLAFITAFMTPVYAISFLVQLF</sequence>